<evidence type="ECO:0000256" key="8">
    <source>
        <dbReference type="ARBA" id="ARBA00048128"/>
    </source>
</evidence>
<dbReference type="EC" id="2.7.7.9" evidence="3"/>
<keyword evidence="13" id="KW-1185">Reference proteome</keyword>
<dbReference type="Proteomes" id="UP000002630">
    <property type="component" value="Unassembled WGS sequence"/>
</dbReference>
<dbReference type="Gene3D" id="3.30.230.10">
    <property type="match status" value="1"/>
</dbReference>
<dbReference type="InParanoid" id="D7FVL5"/>
<dbReference type="PANTHER" id="PTHR43197:SF1">
    <property type="entry name" value="UTP--GLUCOSE-1-PHOSPHATE URIDYLYLTRANSFERASE"/>
    <property type="match status" value="1"/>
</dbReference>
<dbReference type="GO" id="GO:0005524">
    <property type="term" value="F:ATP binding"/>
    <property type="evidence" value="ECO:0007669"/>
    <property type="project" value="UniProtKB-KW"/>
</dbReference>
<dbReference type="GO" id="GO:0003983">
    <property type="term" value="F:UTP:glucose-1-phosphate uridylyltransferase activity"/>
    <property type="evidence" value="ECO:0007669"/>
    <property type="project" value="UniProtKB-EC"/>
</dbReference>
<dbReference type="PANTHER" id="PTHR43197">
    <property type="entry name" value="UTP--GLUCOSE-1-PHOSPHATE URIDYLYLTRANSFERASE"/>
    <property type="match status" value="1"/>
</dbReference>
<dbReference type="InterPro" id="IPR005771">
    <property type="entry name" value="GalU_uridylyltTrfase_bac/arc"/>
</dbReference>
<dbReference type="PRINTS" id="PR00959">
    <property type="entry name" value="MEVGALKINASE"/>
</dbReference>
<accession>D7FVL5</accession>
<evidence type="ECO:0000256" key="9">
    <source>
        <dbReference type="SAM" id="MobiDB-lite"/>
    </source>
</evidence>
<dbReference type="GO" id="GO:0016301">
    <property type="term" value="F:kinase activity"/>
    <property type="evidence" value="ECO:0007669"/>
    <property type="project" value="UniProtKB-KW"/>
</dbReference>
<evidence type="ECO:0000256" key="3">
    <source>
        <dbReference type="ARBA" id="ARBA00012415"/>
    </source>
</evidence>
<dbReference type="InterPro" id="IPR029044">
    <property type="entry name" value="Nucleotide-diphossugar_trans"/>
</dbReference>
<dbReference type="SUPFAM" id="SSF54211">
    <property type="entry name" value="Ribosomal protein S5 domain 2-like"/>
    <property type="match status" value="1"/>
</dbReference>
<gene>
    <name evidence="12" type="ORF">Esi_0295_0012</name>
</gene>
<dbReference type="Pfam" id="PF00483">
    <property type="entry name" value="NTP_transferase"/>
    <property type="match status" value="1"/>
</dbReference>
<evidence type="ECO:0000256" key="1">
    <source>
        <dbReference type="ARBA" id="ARBA00004474"/>
    </source>
</evidence>
<comment type="subcellular location">
    <subcellularLocation>
        <location evidence="1">Plastid</location>
    </subcellularLocation>
</comment>
<keyword evidence="12" id="KW-0418">Kinase</keyword>
<evidence type="ECO:0000256" key="7">
    <source>
        <dbReference type="ARBA" id="ARBA00022840"/>
    </source>
</evidence>
<dbReference type="GO" id="GO:0006011">
    <property type="term" value="P:UDP-alpha-D-glucose metabolic process"/>
    <property type="evidence" value="ECO:0007669"/>
    <property type="project" value="InterPro"/>
</dbReference>
<dbReference type="AlphaFoldDB" id="D7FVL5"/>
<evidence type="ECO:0000256" key="2">
    <source>
        <dbReference type="ARBA" id="ARBA00006890"/>
    </source>
</evidence>
<feature type="compositionally biased region" description="Polar residues" evidence="9">
    <location>
        <begin position="275"/>
        <end position="287"/>
    </location>
</feature>
<feature type="domain" description="Nucleotidyl transferase" evidence="11">
    <location>
        <begin position="322"/>
        <end position="441"/>
    </location>
</feature>
<evidence type="ECO:0000259" key="10">
    <source>
        <dbReference type="Pfam" id="PF00288"/>
    </source>
</evidence>
<evidence type="ECO:0000256" key="6">
    <source>
        <dbReference type="ARBA" id="ARBA00022741"/>
    </source>
</evidence>
<dbReference type="GO" id="GO:0009536">
    <property type="term" value="C:plastid"/>
    <property type="evidence" value="ECO:0007669"/>
    <property type="project" value="UniProtKB-SubCell"/>
</dbReference>
<keyword evidence="7" id="KW-0067">ATP-binding</keyword>
<comment type="catalytic activity">
    <reaction evidence="8">
        <text>alpha-D-glucose 1-phosphate + UTP + H(+) = UDP-alpha-D-glucose + diphosphate</text>
        <dbReference type="Rhea" id="RHEA:19889"/>
        <dbReference type="ChEBI" id="CHEBI:15378"/>
        <dbReference type="ChEBI" id="CHEBI:33019"/>
        <dbReference type="ChEBI" id="CHEBI:46398"/>
        <dbReference type="ChEBI" id="CHEBI:58601"/>
        <dbReference type="ChEBI" id="CHEBI:58885"/>
        <dbReference type="EC" id="2.7.7.9"/>
    </reaction>
</comment>
<dbReference type="STRING" id="2880.D7FVL5"/>
<dbReference type="Gene3D" id="3.30.70.890">
    <property type="entry name" value="GHMP kinase, C-terminal domain"/>
    <property type="match status" value="1"/>
</dbReference>
<feature type="region of interest" description="Disordered" evidence="9">
    <location>
        <begin position="560"/>
        <end position="587"/>
    </location>
</feature>
<reference evidence="12 13" key="1">
    <citation type="journal article" date="2010" name="Nature">
        <title>The Ectocarpus genome and the independent evolution of multicellularity in brown algae.</title>
        <authorList>
            <person name="Cock J.M."/>
            <person name="Sterck L."/>
            <person name="Rouze P."/>
            <person name="Scornet D."/>
            <person name="Allen A.E."/>
            <person name="Amoutzias G."/>
            <person name="Anthouard V."/>
            <person name="Artiguenave F."/>
            <person name="Aury J.M."/>
            <person name="Badger J.H."/>
            <person name="Beszteri B."/>
            <person name="Billiau K."/>
            <person name="Bonnet E."/>
            <person name="Bothwell J.H."/>
            <person name="Bowler C."/>
            <person name="Boyen C."/>
            <person name="Brownlee C."/>
            <person name="Carrano C.J."/>
            <person name="Charrier B."/>
            <person name="Cho G.Y."/>
            <person name="Coelho S.M."/>
            <person name="Collen J."/>
            <person name="Corre E."/>
            <person name="Da Silva C."/>
            <person name="Delage L."/>
            <person name="Delaroque N."/>
            <person name="Dittami S.M."/>
            <person name="Doulbeau S."/>
            <person name="Elias M."/>
            <person name="Farnham G."/>
            <person name="Gachon C.M."/>
            <person name="Gschloessl B."/>
            <person name="Heesch S."/>
            <person name="Jabbari K."/>
            <person name="Jubin C."/>
            <person name="Kawai H."/>
            <person name="Kimura K."/>
            <person name="Kloareg B."/>
            <person name="Kupper F.C."/>
            <person name="Lang D."/>
            <person name="Le Bail A."/>
            <person name="Leblanc C."/>
            <person name="Lerouge P."/>
            <person name="Lohr M."/>
            <person name="Lopez P.J."/>
            <person name="Martens C."/>
            <person name="Maumus F."/>
            <person name="Michel G."/>
            <person name="Miranda-Saavedra D."/>
            <person name="Morales J."/>
            <person name="Moreau H."/>
            <person name="Motomura T."/>
            <person name="Nagasato C."/>
            <person name="Napoli C.A."/>
            <person name="Nelson D.R."/>
            <person name="Nyvall-Collen P."/>
            <person name="Peters A.F."/>
            <person name="Pommier C."/>
            <person name="Potin P."/>
            <person name="Poulain J."/>
            <person name="Quesneville H."/>
            <person name="Read B."/>
            <person name="Rensing S.A."/>
            <person name="Ritter A."/>
            <person name="Rousvoal S."/>
            <person name="Samanta M."/>
            <person name="Samson G."/>
            <person name="Schroeder D.C."/>
            <person name="Segurens B."/>
            <person name="Strittmatter M."/>
            <person name="Tonon T."/>
            <person name="Tregear J.W."/>
            <person name="Valentin K."/>
            <person name="von Dassow P."/>
            <person name="Yamagishi T."/>
            <person name="Van de Peer Y."/>
            <person name="Wincker P."/>
        </authorList>
    </citation>
    <scope>NUCLEOTIDE SEQUENCE [LARGE SCALE GENOMIC DNA]</scope>
    <source>
        <strain evidence="13">Ec32 / CCAP1310/4</strain>
    </source>
</reference>
<comment type="similarity">
    <text evidence="2">Belongs to the UDPGP type 2 family.</text>
</comment>
<feature type="region of interest" description="Disordered" evidence="9">
    <location>
        <begin position="274"/>
        <end position="310"/>
    </location>
</feature>
<evidence type="ECO:0000256" key="5">
    <source>
        <dbReference type="ARBA" id="ARBA00022695"/>
    </source>
</evidence>
<dbReference type="InterPro" id="IPR014721">
    <property type="entry name" value="Ribsml_uS5_D2-typ_fold_subgr"/>
</dbReference>
<proteinExistence type="inferred from homology"/>
<dbReference type="SUPFAM" id="SSF55060">
    <property type="entry name" value="GHMP Kinase, C-terminal domain"/>
    <property type="match status" value="1"/>
</dbReference>
<name>D7FVL5_ECTSI</name>
<dbReference type="InterPro" id="IPR036554">
    <property type="entry name" value="GHMP_kinase_C_sf"/>
</dbReference>
<dbReference type="InterPro" id="IPR006204">
    <property type="entry name" value="GHMP_kinase_N_dom"/>
</dbReference>
<dbReference type="InterPro" id="IPR005835">
    <property type="entry name" value="NTP_transferase_dom"/>
</dbReference>
<dbReference type="eggNOG" id="ENOG502QPZV">
    <property type="taxonomic scope" value="Eukaryota"/>
</dbReference>
<protein>
    <recommendedName>
        <fullName evidence="3">UTP--glucose-1-phosphate uridylyltransferase</fullName>
        <ecNumber evidence="3">2.7.7.9</ecNumber>
    </recommendedName>
</protein>
<feature type="compositionally biased region" description="Low complexity" evidence="9">
    <location>
        <begin position="569"/>
        <end position="583"/>
    </location>
</feature>
<evidence type="ECO:0000313" key="12">
    <source>
        <dbReference type="EMBL" id="CBJ31936.1"/>
    </source>
</evidence>
<sequence>MYVAGTALVVCSRFGLFSPPLSSAAGGDPNAGGVTIDNYMTTLPLKKGLSSSAAVCVLVVRALCLAYGLELTVPQVMELAHLGEARAGSKCGRMDQCCALGTNHVAAMFFDGEDVRIYEVAPPESGIFLVVADLNGSKDTIKILASLNQCFPRSKDDAEDRVHRYIRDNAQLAWRAVSAIEQGDAQELGRAMTAAQSSFDEAAIPICPSEFSSPLLHRVMSDQRVKSLTWGIKGVGAQGDGSVQMLARGRREQEELTLVLREMGMTGVLPVTVIRPTSPSGDGSETATGVGHPTTTPPPPPPLQTSSLAPPRMLHPRRVTSAVIVAAGLSTRMFPASAVVKKELFPIVDHDGVCKPVILAIMEGLVESGIERFVVVVQEKDIAVFDDFFSMKAVEKHKHRLKPPQRAYCARIEALRPRITYSVQEQQEGFGHAVFCARHAVLGTEHAGSGAAEAALENGRLTGGSSSSNSSSGEDPDSSFLLVLGDHLYRRGAGTTEACASQLVHAFLEHGEAGKPAIGLKVMGESSVSPYGVAAGHCVGHPPQHIVERWHRAAAAPTRLAGGAGGNGAPTTSPSAAAAAAAADTEAQRPPLPLAGRVYRLTKFAEKPTAEFARENLVTPGLGPAGGQGGEGRHLVVFGQYILPARRTFNILAEDIRLDRRERGEFQLTSVLDRMREQDDGMLGCIIHGDALDMGIPNPYVNTMGAFAKPHSSSA</sequence>
<organism evidence="12 13">
    <name type="scientific">Ectocarpus siliculosus</name>
    <name type="common">Brown alga</name>
    <name type="synonym">Conferva siliculosa</name>
    <dbReference type="NCBI Taxonomy" id="2880"/>
    <lineage>
        <taxon>Eukaryota</taxon>
        <taxon>Sar</taxon>
        <taxon>Stramenopiles</taxon>
        <taxon>Ochrophyta</taxon>
        <taxon>PX clade</taxon>
        <taxon>Phaeophyceae</taxon>
        <taxon>Ectocarpales</taxon>
        <taxon>Ectocarpaceae</taxon>
        <taxon>Ectocarpus</taxon>
    </lineage>
</organism>
<dbReference type="EMBL" id="FN649760">
    <property type="protein sequence ID" value="CBJ31936.1"/>
    <property type="molecule type" value="Genomic_DNA"/>
</dbReference>
<evidence type="ECO:0000313" key="13">
    <source>
        <dbReference type="Proteomes" id="UP000002630"/>
    </source>
</evidence>
<evidence type="ECO:0000259" key="11">
    <source>
        <dbReference type="Pfam" id="PF00483"/>
    </source>
</evidence>
<keyword evidence="6" id="KW-0547">Nucleotide-binding</keyword>
<dbReference type="OrthoDB" id="188923at2759"/>
<dbReference type="SUPFAM" id="SSF53448">
    <property type="entry name" value="Nucleotide-diphospho-sugar transferases"/>
    <property type="match status" value="1"/>
</dbReference>
<keyword evidence="5" id="KW-0548">Nucleotidyltransferase</keyword>
<evidence type="ECO:0000256" key="4">
    <source>
        <dbReference type="ARBA" id="ARBA00022679"/>
    </source>
</evidence>
<keyword evidence="4" id="KW-0808">Transferase</keyword>
<feature type="domain" description="GHMP kinase N-terminal" evidence="10">
    <location>
        <begin position="34"/>
        <end position="100"/>
    </location>
</feature>
<dbReference type="Gene3D" id="3.90.550.10">
    <property type="entry name" value="Spore Coat Polysaccharide Biosynthesis Protein SpsA, Chain A"/>
    <property type="match status" value="1"/>
</dbReference>
<dbReference type="Pfam" id="PF00288">
    <property type="entry name" value="GHMP_kinases_N"/>
    <property type="match status" value="1"/>
</dbReference>
<dbReference type="InterPro" id="IPR020568">
    <property type="entry name" value="Ribosomal_Su5_D2-typ_SF"/>
</dbReference>